<proteinExistence type="predicted"/>
<evidence type="ECO:0000313" key="1">
    <source>
        <dbReference type="EMBL" id="QRF65324.1"/>
    </source>
</evidence>
<accession>A0ABX7F5D9</accession>
<gene>
    <name evidence="1" type="ORF">GQA70_02750</name>
</gene>
<name>A0ABX7F5D9_9RHOB</name>
<protein>
    <submittedName>
        <fullName evidence="1">Uncharacterized protein</fullName>
    </submittedName>
</protein>
<organism evidence="1 2">
    <name type="scientific">Ponticoccus alexandrii</name>
    <dbReference type="NCBI Taxonomy" id="1943633"/>
    <lineage>
        <taxon>Bacteria</taxon>
        <taxon>Pseudomonadati</taxon>
        <taxon>Pseudomonadota</taxon>
        <taxon>Alphaproteobacteria</taxon>
        <taxon>Rhodobacterales</taxon>
        <taxon>Roseobacteraceae</taxon>
        <taxon>Ponticoccus</taxon>
    </lineage>
</organism>
<dbReference type="Proteomes" id="UP000596387">
    <property type="component" value="Chromosome"/>
</dbReference>
<keyword evidence="2" id="KW-1185">Reference proteome</keyword>
<evidence type="ECO:0000313" key="2">
    <source>
        <dbReference type="Proteomes" id="UP000596387"/>
    </source>
</evidence>
<reference evidence="1 2" key="1">
    <citation type="submission" date="2019-12" db="EMBL/GenBank/DDBJ databases">
        <title>Complete Genome Sequence of a Quorum-Sensing Bacterium,Rhodobacteraceae bacterium C31, Isolated from a marine microalgae symbiotic bacteria.</title>
        <authorList>
            <person name="Zhang Y."/>
        </authorList>
    </citation>
    <scope>NUCLEOTIDE SEQUENCE [LARGE SCALE GENOMIC DNA]</scope>
    <source>
        <strain evidence="1 2">C31</strain>
    </source>
</reference>
<sequence length="48" mass="5012">MALHRDSDSETGRAADLAFCAAEARALAMRLTPPGAGLLDRLIDGARS</sequence>
<dbReference type="EMBL" id="CP047166">
    <property type="protein sequence ID" value="QRF65324.1"/>
    <property type="molecule type" value="Genomic_DNA"/>
</dbReference>
<dbReference type="RefSeq" id="WP_023847847.1">
    <property type="nucleotide sequence ID" value="NZ_CP047166.1"/>
</dbReference>